<proteinExistence type="predicted"/>
<feature type="transmembrane region" description="Helical" evidence="1">
    <location>
        <begin position="37"/>
        <end position="59"/>
    </location>
</feature>
<reference evidence="2 3" key="1">
    <citation type="submission" date="2020-03" db="EMBL/GenBank/DDBJ databases">
        <title>Soil Listeria distribution.</title>
        <authorList>
            <person name="Liao J."/>
            <person name="Wiedmann M."/>
        </authorList>
    </citation>
    <scope>NUCLEOTIDE SEQUENCE [LARGE SCALE GENOMIC DNA]</scope>
    <source>
        <strain evidence="2 3">FSL L7-1829</strain>
    </source>
</reference>
<evidence type="ECO:0000313" key="2">
    <source>
        <dbReference type="EMBL" id="MBC1323886.1"/>
    </source>
</evidence>
<feature type="transmembrane region" description="Helical" evidence="1">
    <location>
        <begin position="6"/>
        <end position="25"/>
    </location>
</feature>
<protein>
    <submittedName>
        <fullName evidence="2">Uncharacterized protein</fullName>
    </submittedName>
</protein>
<organism evidence="2 3">
    <name type="scientific">Listeria welshimeri</name>
    <dbReference type="NCBI Taxonomy" id="1643"/>
    <lineage>
        <taxon>Bacteria</taxon>
        <taxon>Bacillati</taxon>
        <taxon>Bacillota</taxon>
        <taxon>Bacilli</taxon>
        <taxon>Bacillales</taxon>
        <taxon>Listeriaceae</taxon>
        <taxon>Listeria</taxon>
    </lineage>
</organism>
<sequence>MIKERKIALITSIFFILVTFLGILFQKEIIWNRISGYFDFSISNIINLLAGNDLVTFFLHQIVSALKSTVVLIIIELMFIMVFPIFIIIIMFRAKKKEGWKKTSIAITSGYSISLLSFISFMILFSVQSLHTYQNIQQNVIMTKEAILTHNSLEIEEALSSIKENPQQAIQKFKHVTKQLNDKTEVFTLLSEWFDKVKNYENLLIVGIVIGYLLILIAHITELYRLWQKPLI</sequence>
<accession>A0A7X0T9R1</accession>
<dbReference type="EMBL" id="JAAROP010000019">
    <property type="protein sequence ID" value="MBC1323886.1"/>
    <property type="molecule type" value="Genomic_DNA"/>
</dbReference>
<keyword evidence="1" id="KW-0812">Transmembrane</keyword>
<dbReference type="Proteomes" id="UP000522007">
    <property type="component" value="Unassembled WGS sequence"/>
</dbReference>
<keyword evidence="1" id="KW-0472">Membrane</keyword>
<dbReference type="AlphaFoldDB" id="A0A7X0T9R1"/>
<name>A0A7X0T9R1_LISWE</name>
<feature type="transmembrane region" description="Helical" evidence="1">
    <location>
        <begin position="203"/>
        <end position="224"/>
    </location>
</feature>
<keyword evidence="1" id="KW-1133">Transmembrane helix</keyword>
<feature type="transmembrane region" description="Helical" evidence="1">
    <location>
        <begin position="104"/>
        <end position="125"/>
    </location>
</feature>
<evidence type="ECO:0000256" key="1">
    <source>
        <dbReference type="SAM" id="Phobius"/>
    </source>
</evidence>
<comment type="caution">
    <text evidence="2">The sequence shown here is derived from an EMBL/GenBank/DDBJ whole genome shotgun (WGS) entry which is preliminary data.</text>
</comment>
<evidence type="ECO:0000313" key="3">
    <source>
        <dbReference type="Proteomes" id="UP000522007"/>
    </source>
</evidence>
<feature type="transmembrane region" description="Helical" evidence="1">
    <location>
        <begin position="71"/>
        <end position="92"/>
    </location>
</feature>
<gene>
    <name evidence="2" type="ORF">HB853_13205</name>
</gene>